<dbReference type="PROSITE" id="PS01153">
    <property type="entry name" value="NOL1_NOP2_SUN"/>
    <property type="match status" value="1"/>
</dbReference>
<organism evidence="16 17">
    <name type="scientific">Virgibacillus siamensis</name>
    <dbReference type="NCBI Taxonomy" id="480071"/>
    <lineage>
        <taxon>Bacteria</taxon>
        <taxon>Bacillati</taxon>
        <taxon>Bacillota</taxon>
        <taxon>Bacilli</taxon>
        <taxon>Bacillales</taxon>
        <taxon>Bacillaceae</taxon>
        <taxon>Virgibacillus</taxon>
    </lineage>
</organism>
<dbReference type="SUPFAM" id="SSF48013">
    <property type="entry name" value="NusB-like"/>
    <property type="match status" value="1"/>
</dbReference>
<dbReference type="RefSeq" id="WP_343815468.1">
    <property type="nucleotide sequence ID" value="NZ_BAAADS010000025.1"/>
</dbReference>
<reference evidence="16 17" key="1">
    <citation type="journal article" date="2019" name="Int. J. Syst. Evol. Microbiol.">
        <title>The Global Catalogue of Microorganisms (GCM) 10K type strain sequencing project: providing services to taxonomists for standard genome sequencing and annotation.</title>
        <authorList>
            <consortium name="The Broad Institute Genomics Platform"/>
            <consortium name="The Broad Institute Genome Sequencing Center for Infectious Disease"/>
            <person name="Wu L."/>
            <person name="Ma J."/>
        </authorList>
    </citation>
    <scope>NUCLEOTIDE SEQUENCE [LARGE SCALE GENOMIC DNA]</scope>
    <source>
        <strain evidence="16 17">JCM 15395</strain>
    </source>
</reference>
<evidence type="ECO:0000256" key="6">
    <source>
        <dbReference type="ARBA" id="ARBA00022552"/>
    </source>
</evidence>
<dbReference type="PRINTS" id="PR02008">
    <property type="entry name" value="RCMTFAMILY"/>
</dbReference>
<dbReference type="InterPro" id="IPR029063">
    <property type="entry name" value="SAM-dependent_MTases_sf"/>
</dbReference>
<dbReference type="EMBL" id="BAAADS010000025">
    <property type="protein sequence ID" value="GAA0612684.1"/>
    <property type="molecule type" value="Genomic_DNA"/>
</dbReference>
<comment type="catalytic activity">
    <reaction evidence="13">
        <text>cytidine(967) in 16S rRNA + S-adenosyl-L-methionine = 5-methylcytidine(967) in 16S rRNA + S-adenosyl-L-homocysteine + H(+)</text>
        <dbReference type="Rhea" id="RHEA:42748"/>
        <dbReference type="Rhea" id="RHEA-COMP:10219"/>
        <dbReference type="Rhea" id="RHEA-COMP:10220"/>
        <dbReference type="ChEBI" id="CHEBI:15378"/>
        <dbReference type="ChEBI" id="CHEBI:57856"/>
        <dbReference type="ChEBI" id="CHEBI:59789"/>
        <dbReference type="ChEBI" id="CHEBI:74483"/>
        <dbReference type="ChEBI" id="CHEBI:82748"/>
        <dbReference type="EC" id="2.1.1.176"/>
    </reaction>
</comment>
<evidence type="ECO:0000259" key="15">
    <source>
        <dbReference type="PROSITE" id="PS51686"/>
    </source>
</evidence>
<comment type="caution">
    <text evidence="16">The sequence shown here is derived from an EMBL/GenBank/DDBJ whole genome shotgun (WGS) entry which is preliminary data.</text>
</comment>
<accession>A0ABN1GJ80</accession>
<dbReference type="Gene3D" id="3.40.50.150">
    <property type="entry name" value="Vaccinia Virus protein VP39"/>
    <property type="match status" value="1"/>
</dbReference>
<keyword evidence="10 14" id="KW-0694">RNA-binding</keyword>
<dbReference type="InterPro" id="IPR004573">
    <property type="entry name" value="rRNA_ssu_MeTfrase_B"/>
</dbReference>
<dbReference type="PROSITE" id="PS51686">
    <property type="entry name" value="SAM_MT_RSMB_NOP"/>
    <property type="match status" value="1"/>
</dbReference>
<evidence type="ECO:0000313" key="16">
    <source>
        <dbReference type="EMBL" id="GAA0612684.1"/>
    </source>
</evidence>
<evidence type="ECO:0000256" key="11">
    <source>
        <dbReference type="ARBA" id="ARBA00030399"/>
    </source>
</evidence>
<dbReference type="Pfam" id="PF01029">
    <property type="entry name" value="NusB"/>
    <property type="match status" value="1"/>
</dbReference>
<evidence type="ECO:0000256" key="12">
    <source>
        <dbReference type="ARBA" id="ARBA00031088"/>
    </source>
</evidence>
<evidence type="ECO:0000256" key="14">
    <source>
        <dbReference type="PROSITE-ProRule" id="PRU01023"/>
    </source>
</evidence>
<dbReference type="InterPro" id="IPR018314">
    <property type="entry name" value="RsmB/NOL1/NOP2-like_CS"/>
</dbReference>
<keyword evidence="6" id="KW-0698">rRNA processing</keyword>
<dbReference type="PANTHER" id="PTHR22807:SF53">
    <property type="entry name" value="RIBOSOMAL RNA SMALL SUBUNIT METHYLTRANSFERASE B-RELATED"/>
    <property type="match status" value="1"/>
</dbReference>
<dbReference type="Proteomes" id="UP001500866">
    <property type="component" value="Unassembled WGS sequence"/>
</dbReference>
<comment type="subcellular location">
    <subcellularLocation>
        <location evidence="2">Cytoplasm</location>
    </subcellularLocation>
</comment>
<name>A0ABN1GJ80_9BACI</name>
<dbReference type="PANTHER" id="PTHR22807">
    <property type="entry name" value="NOP2 YEAST -RELATED NOL1/NOP2/FMU SUN DOMAIN-CONTAINING"/>
    <property type="match status" value="1"/>
</dbReference>
<feature type="binding site" evidence="14">
    <location>
        <position position="310"/>
    </location>
    <ligand>
        <name>S-adenosyl-L-methionine</name>
        <dbReference type="ChEBI" id="CHEBI:59789"/>
    </ligand>
</feature>
<dbReference type="Pfam" id="PF22458">
    <property type="entry name" value="RsmF-B_ferredox"/>
    <property type="match status" value="1"/>
</dbReference>
<dbReference type="Pfam" id="PF01189">
    <property type="entry name" value="Methyltr_RsmB-F"/>
    <property type="match status" value="1"/>
</dbReference>
<dbReference type="EC" id="2.1.1.176" evidence="4"/>
<dbReference type="SUPFAM" id="SSF53335">
    <property type="entry name" value="S-adenosyl-L-methionine-dependent methyltransferases"/>
    <property type="match status" value="1"/>
</dbReference>
<dbReference type="NCBIfam" id="TIGR00563">
    <property type="entry name" value="rsmB"/>
    <property type="match status" value="1"/>
</dbReference>
<protein>
    <recommendedName>
        <fullName evidence="4">16S rRNA (cytosine(967)-C(5))-methyltransferase</fullName>
        <ecNumber evidence="4">2.1.1.176</ecNumber>
    </recommendedName>
    <alternativeName>
        <fullName evidence="11">16S rRNA m5C967 methyltransferase</fullName>
    </alternativeName>
    <alternativeName>
        <fullName evidence="12">rRNA (cytosine-C(5)-)-methyltransferase RsmB</fullName>
    </alternativeName>
</protein>
<dbReference type="Gene3D" id="3.30.70.1170">
    <property type="entry name" value="Sun protein, domain 3"/>
    <property type="match status" value="1"/>
</dbReference>
<feature type="binding site" evidence="14">
    <location>
        <begin position="259"/>
        <end position="265"/>
    </location>
    <ligand>
        <name>S-adenosyl-L-methionine</name>
        <dbReference type="ChEBI" id="CHEBI:59789"/>
    </ligand>
</feature>
<keyword evidence="17" id="KW-1185">Reference proteome</keyword>
<dbReference type="InterPro" id="IPR049560">
    <property type="entry name" value="MeTrfase_RsmB-F_NOP2_cat"/>
</dbReference>
<evidence type="ECO:0000256" key="8">
    <source>
        <dbReference type="ARBA" id="ARBA00022679"/>
    </source>
</evidence>
<feature type="domain" description="SAM-dependent MTase RsmB/NOP-type" evidence="15">
    <location>
        <begin position="170"/>
        <end position="448"/>
    </location>
</feature>
<evidence type="ECO:0000256" key="5">
    <source>
        <dbReference type="ARBA" id="ARBA00022490"/>
    </source>
</evidence>
<dbReference type="InterPro" id="IPR023267">
    <property type="entry name" value="RCMT"/>
</dbReference>
<dbReference type="InterPro" id="IPR035926">
    <property type="entry name" value="NusB-like_sf"/>
</dbReference>
<evidence type="ECO:0000256" key="7">
    <source>
        <dbReference type="ARBA" id="ARBA00022603"/>
    </source>
</evidence>
<keyword evidence="7 14" id="KW-0489">Methyltransferase</keyword>
<gene>
    <name evidence="16" type="primary">rsmB</name>
    <name evidence="16" type="ORF">GCM10009001_32360</name>
</gene>
<keyword evidence="5" id="KW-0963">Cytoplasm</keyword>
<evidence type="ECO:0000256" key="9">
    <source>
        <dbReference type="ARBA" id="ARBA00022691"/>
    </source>
</evidence>
<dbReference type="Gene3D" id="1.10.940.10">
    <property type="entry name" value="NusB-like"/>
    <property type="match status" value="1"/>
</dbReference>
<evidence type="ECO:0000256" key="2">
    <source>
        <dbReference type="ARBA" id="ARBA00004496"/>
    </source>
</evidence>
<dbReference type="InterPro" id="IPR001678">
    <property type="entry name" value="MeTrfase_RsmB-F_NOP2_dom"/>
</dbReference>
<comment type="function">
    <text evidence="1">Specifically methylates the cytosine at position 967 (m5C967) of 16S rRNA.</text>
</comment>
<proteinExistence type="inferred from homology"/>
<feature type="active site" description="Nucleophile" evidence="14">
    <location>
        <position position="382"/>
    </location>
</feature>
<feature type="binding site" evidence="14">
    <location>
        <position position="283"/>
    </location>
    <ligand>
        <name>S-adenosyl-L-methionine</name>
        <dbReference type="ChEBI" id="CHEBI:59789"/>
    </ligand>
</feature>
<keyword evidence="9 14" id="KW-0949">S-adenosyl-L-methionine</keyword>
<sequence>MKKFKLREAIIDLLLRIERDSGYSHLLIDHEIKSRNLSPKDGALLTEIVYGTVQRKLTLDYYLQAFVENKKKIQPWVQMLLRMSVYQLEFLDRVPDHAVINEAVEIGKERGHKGVASFVNGVLRSIQRKGVPDTDVIDSRSKRLSIETSHPEWLVTRWIEMYGYRTTKSMCFANLERKPISVRVQFLKITRQEAMDELTKLGFETRPSQLSDQGIIIDKGNILQTELFKGGYVTIQDQSSMLAVEMLKAEPEMEVLDACSAPGGKATHIAEKMDNQGFINAYDLHTKKVRLIKEKANMLDLSIIEAMQGDARKLGELHAEESFDRILIDAPCSGLGVIRGKPDIKYNKSEKDIEKLTQIQLTVMDKVAPLLKKGGLLVYSTCTVDKRENNDVVHSFLQRHVNYQIDPGFFEDIPGILRNTEGCTETGLQIFPHSINSDGFFVTRLIKQ</sequence>
<dbReference type="InterPro" id="IPR006027">
    <property type="entry name" value="NusB_RsmB_TIM44"/>
</dbReference>
<evidence type="ECO:0000313" key="17">
    <source>
        <dbReference type="Proteomes" id="UP001500866"/>
    </source>
</evidence>
<evidence type="ECO:0000256" key="1">
    <source>
        <dbReference type="ARBA" id="ARBA00002724"/>
    </source>
</evidence>
<evidence type="ECO:0000256" key="4">
    <source>
        <dbReference type="ARBA" id="ARBA00012140"/>
    </source>
</evidence>
<evidence type="ECO:0000256" key="13">
    <source>
        <dbReference type="ARBA" id="ARBA00047283"/>
    </source>
</evidence>
<keyword evidence="8 14" id="KW-0808">Transferase</keyword>
<evidence type="ECO:0000256" key="10">
    <source>
        <dbReference type="ARBA" id="ARBA00022884"/>
    </source>
</evidence>
<evidence type="ECO:0000256" key="3">
    <source>
        <dbReference type="ARBA" id="ARBA00007494"/>
    </source>
</evidence>
<dbReference type="NCBIfam" id="NF011494">
    <property type="entry name" value="PRK14902.1"/>
    <property type="match status" value="1"/>
</dbReference>
<dbReference type="InterPro" id="IPR054728">
    <property type="entry name" value="RsmB-like_ferredoxin"/>
</dbReference>
<comment type="similarity">
    <text evidence="3 14">Belongs to the class I-like SAM-binding methyltransferase superfamily. RsmB/NOP family.</text>
</comment>
<feature type="binding site" evidence="14">
    <location>
        <position position="329"/>
    </location>
    <ligand>
        <name>S-adenosyl-L-methionine</name>
        <dbReference type="ChEBI" id="CHEBI:59789"/>
    </ligand>
</feature>